<dbReference type="Proteomes" id="UP000184342">
    <property type="component" value="Unassembled WGS sequence"/>
</dbReference>
<evidence type="ECO:0000259" key="7">
    <source>
        <dbReference type="Pfam" id="PF00155"/>
    </source>
</evidence>
<dbReference type="STRING" id="1122934.SAMN02745691_01078"/>
<dbReference type="Gene3D" id="3.90.1150.10">
    <property type="entry name" value="Aspartate Aminotransferase, domain 1"/>
    <property type="match status" value="1"/>
</dbReference>
<name>A0A1M6F8M5_9FIRM</name>
<dbReference type="InterPro" id="IPR015422">
    <property type="entry name" value="PyrdxlP-dep_Trfase_small"/>
</dbReference>
<dbReference type="CDD" id="cd00609">
    <property type="entry name" value="AAT_like"/>
    <property type="match status" value="1"/>
</dbReference>
<evidence type="ECO:0000256" key="1">
    <source>
        <dbReference type="ARBA" id="ARBA00001933"/>
    </source>
</evidence>
<dbReference type="PANTHER" id="PTHR46383">
    <property type="entry name" value="ASPARTATE AMINOTRANSFERASE"/>
    <property type="match status" value="1"/>
</dbReference>
<dbReference type="PROSITE" id="PS00105">
    <property type="entry name" value="AA_TRANSFER_CLASS_1"/>
    <property type="match status" value="1"/>
</dbReference>
<comment type="similarity">
    <text evidence="2 6">Belongs to the class-I pyridoxal-phosphate-dependent aminotransferase family.</text>
</comment>
<dbReference type="InterPro" id="IPR050596">
    <property type="entry name" value="AspAT/PAT-like"/>
</dbReference>
<dbReference type="SUPFAM" id="SSF53383">
    <property type="entry name" value="PLP-dependent transferases"/>
    <property type="match status" value="1"/>
</dbReference>
<dbReference type="Gene3D" id="3.40.640.10">
    <property type="entry name" value="Type I PLP-dependent aspartate aminotransferase-like (Major domain)"/>
    <property type="match status" value="1"/>
</dbReference>
<dbReference type="GO" id="GO:0006520">
    <property type="term" value="P:amino acid metabolic process"/>
    <property type="evidence" value="ECO:0007669"/>
    <property type="project" value="InterPro"/>
</dbReference>
<protein>
    <recommendedName>
        <fullName evidence="6">Aminotransferase</fullName>
        <ecNumber evidence="6">2.6.1.-</ecNumber>
    </recommendedName>
</protein>
<evidence type="ECO:0000256" key="6">
    <source>
        <dbReference type="RuleBase" id="RU000481"/>
    </source>
</evidence>
<sequence>MSLEFSRKALEVKPSSTLAITAKSKELKSKGLDIVGFVAGEPDYNTPDYICEAAITSIREGFTKYTNASGMPELKAAISEKFKADNNLEYKPDQIVISNGGKHSLTNIFTALLNPGDEVIIPVPYWLSYPEIVRLASGVPVFVKGEKLDGFKVTPEKLQAVTTDKTKVLVLNSPNNPTGMMYSRDELQAIADYAVKNNIYVISDEIYEKLTYGDNKHISIASLGNDIYERTITVNGLSKSYAMTGWRIGFTGSSLAIAKLMSGIQSHQTSNPNSIAQKAAIAALEGDQQPVLDMKNEFEERKKLIYRLLGEIDYLSALEPQGAFYLFVDLSGILDMKYKGETLESAAKVARILIEDFLLAVIPCADFGAPEYMRLSYAISREQIEKGMGRIADFVKSLEK</sequence>
<dbReference type="OrthoDB" id="9802328at2"/>
<dbReference type="InterPro" id="IPR004838">
    <property type="entry name" value="NHTrfase_class1_PyrdxlP-BS"/>
</dbReference>
<proteinExistence type="inferred from homology"/>
<dbReference type="Pfam" id="PF00155">
    <property type="entry name" value="Aminotran_1_2"/>
    <property type="match status" value="1"/>
</dbReference>
<keyword evidence="5" id="KW-0663">Pyridoxal phosphate</keyword>
<dbReference type="EC" id="2.6.1.-" evidence="6"/>
<dbReference type="PRINTS" id="PR00753">
    <property type="entry name" value="ACCSYNTHASE"/>
</dbReference>
<evidence type="ECO:0000256" key="3">
    <source>
        <dbReference type="ARBA" id="ARBA00022576"/>
    </source>
</evidence>
<dbReference type="PANTHER" id="PTHR46383:SF1">
    <property type="entry name" value="ASPARTATE AMINOTRANSFERASE"/>
    <property type="match status" value="1"/>
</dbReference>
<dbReference type="EMBL" id="FQYT01000009">
    <property type="protein sequence ID" value="SHI94057.1"/>
    <property type="molecule type" value="Genomic_DNA"/>
</dbReference>
<keyword evidence="4 6" id="KW-0808">Transferase</keyword>
<dbReference type="FunFam" id="3.40.640.10:FF:000033">
    <property type="entry name" value="Aspartate aminotransferase"/>
    <property type="match status" value="1"/>
</dbReference>
<feature type="domain" description="Aminotransferase class I/classII large" evidence="7">
    <location>
        <begin position="33"/>
        <end position="391"/>
    </location>
</feature>
<dbReference type="GO" id="GO:0030170">
    <property type="term" value="F:pyridoxal phosphate binding"/>
    <property type="evidence" value="ECO:0007669"/>
    <property type="project" value="InterPro"/>
</dbReference>
<organism evidence="8 9">
    <name type="scientific">Parasporobacterium paucivorans DSM 15970</name>
    <dbReference type="NCBI Taxonomy" id="1122934"/>
    <lineage>
        <taxon>Bacteria</taxon>
        <taxon>Bacillati</taxon>
        <taxon>Bacillota</taxon>
        <taxon>Clostridia</taxon>
        <taxon>Lachnospirales</taxon>
        <taxon>Lachnospiraceae</taxon>
        <taxon>Parasporobacterium</taxon>
    </lineage>
</organism>
<evidence type="ECO:0000313" key="8">
    <source>
        <dbReference type="EMBL" id="SHI94057.1"/>
    </source>
</evidence>
<gene>
    <name evidence="8" type="ORF">SAMN02745691_01078</name>
</gene>
<keyword evidence="3 6" id="KW-0032">Aminotransferase</keyword>
<dbReference type="RefSeq" id="WP_073993337.1">
    <property type="nucleotide sequence ID" value="NZ_FQYT01000009.1"/>
</dbReference>
<dbReference type="InterPro" id="IPR004839">
    <property type="entry name" value="Aminotransferase_I/II_large"/>
</dbReference>
<dbReference type="InterPro" id="IPR015421">
    <property type="entry name" value="PyrdxlP-dep_Trfase_major"/>
</dbReference>
<accession>A0A1M6F8M5</accession>
<dbReference type="GO" id="GO:0008483">
    <property type="term" value="F:transaminase activity"/>
    <property type="evidence" value="ECO:0007669"/>
    <property type="project" value="UniProtKB-KW"/>
</dbReference>
<evidence type="ECO:0000313" key="9">
    <source>
        <dbReference type="Proteomes" id="UP000184342"/>
    </source>
</evidence>
<evidence type="ECO:0000256" key="4">
    <source>
        <dbReference type="ARBA" id="ARBA00022679"/>
    </source>
</evidence>
<dbReference type="AlphaFoldDB" id="A0A1M6F8M5"/>
<comment type="cofactor">
    <cofactor evidence="1 6">
        <name>pyridoxal 5'-phosphate</name>
        <dbReference type="ChEBI" id="CHEBI:597326"/>
    </cofactor>
</comment>
<evidence type="ECO:0000256" key="2">
    <source>
        <dbReference type="ARBA" id="ARBA00007441"/>
    </source>
</evidence>
<evidence type="ECO:0000256" key="5">
    <source>
        <dbReference type="ARBA" id="ARBA00022898"/>
    </source>
</evidence>
<keyword evidence="9" id="KW-1185">Reference proteome</keyword>
<dbReference type="InterPro" id="IPR015424">
    <property type="entry name" value="PyrdxlP-dep_Trfase"/>
</dbReference>
<reference evidence="8 9" key="1">
    <citation type="submission" date="2016-11" db="EMBL/GenBank/DDBJ databases">
        <authorList>
            <person name="Jaros S."/>
            <person name="Januszkiewicz K."/>
            <person name="Wedrychowicz H."/>
        </authorList>
    </citation>
    <scope>NUCLEOTIDE SEQUENCE [LARGE SCALE GENOMIC DNA]</scope>
    <source>
        <strain evidence="8 9">DSM 15970</strain>
    </source>
</reference>